<name>A0ABT7SGP6_9CELL</name>
<protein>
    <submittedName>
        <fullName evidence="3">ROK family transcriptional regulator</fullName>
    </submittedName>
</protein>
<dbReference type="Pfam" id="PF00480">
    <property type="entry name" value="ROK"/>
    <property type="match status" value="1"/>
</dbReference>
<dbReference type="InterPro" id="IPR036390">
    <property type="entry name" value="WH_DNA-bd_sf"/>
</dbReference>
<sequence>MRPSPARQATLREHNLGLVLSEVIDAAAAGAAPPSRADVAAATGLARATVSALVDRLVGAGLVAELAPTQTLRAGRPAVPLRPAARTLAAVGAEVNVDYLGVRVLDLTGGVIAERVEPGDFRDSDPAPVLARLGALVDGVVDGLDETGDAAAGDEPPPLRVAGTALALPGIVDRGAGPLRVAPNLGWQDVDVVGALVVASRNFAAHPPRLANEADLAARAESAARLRPAAHAAGTGGARPGRPATASDGPPGREGARASATDGSADGQRARPSFVYVSGEIGIGGALVLDGEIFAGRHGWAGELGQTLVDGKRLERLVGQDALLRAAGLDPRAGVDSLVRAARAGDERVRDVLHEAGSLLGSAVANLVNLVDVGDVVLGGSYARLAEWIAEPVRASLARHVLAAPWAPPSVDVARAGEIPAMTGAALSVLADVVADPSAWLPDPVDA</sequence>
<evidence type="ECO:0000256" key="2">
    <source>
        <dbReference type="SAM" id="MobiDB-lite"/>
    </source>
</evidence>
<dbReference type="PANTHER" id="PTHR18964:SF149">
    <property type="entry name" value="BIFUNCTIONAL UDP-N-ACETYLGLUCOSAMINE 2-EPIMERASE_N-ACETYLMANNOSAMINE KINASE"/>
    <property type="match status" value="1"/>
</dbReference>
<evidence type="ECO:0000313" key="4">
    <source>
        <dbReference type="Proteomes" id="UP001529338"/>
    </source>
</evidence>
<evidence type="ECO:0000313" key="3">
    <source>
        <dbReference type="EMBL" id="MDM7855373.1"/>
    </source>
</evidence>
<reference evidence="3 4" key="1">
    <citation type="submission" date="2023-06" db="EMBL/GenBank/DDBJ databases">
        <title>Cellulomonas sp. MW4 Whole genome sequence.</title>
        <authorList>
            <person name="Park S."/>
        </authorList>
    </citation>
    <scope>NUCLEOTIDE SEQUENCE [LARGE SCALE GENOMIC DNA]</scope>
    <source>
        <strain evidence="3 4">MW4</strain>
    </source>
</reference>
<dbReference type="Gene3D" id="1.10.10.10">
    <property type="entry name" value="Winged helix-like DNA-binding domain superfamily/Winged helix DNA-binding domain"/>
    <property type="match status" value="1"/>
</dbReference>
<comment type="caution">
    <text evidence="3">The sequence shown here is derived from an EMBL/GenBank/DDBJ whole genome shotgun (WGS) entry which is preliminary data.</text>
</comment>
<dbReference type="RefSeq" id="WP_289455186.1">
    <property type="nucleotide sequence ID" value="NZ_JAUCGQ010000001.1"/>
</dbReference>
<dbReference type="Proteomes" id="UP001529338">
    <property type="component" value="Unassembled WGS sequence"/>
</dbReference>
<dbReference type="EMBL" id="JAUCGQ010000001">
    <property type="protein sequence ID" value="MDM7855373.1"/>
    <property type="molecule type" value="Genomic_DNA"/>
</dbReference>
<dbReference type="SUPFAM" id="SSF46785">
    <property type="entry name" value="Winged helix' DNA-binding domain"/>
    <property type="match status" value="1"/>
</dbReference>
<feature type="region of interest" description="Disordered" evidence="2">
    <location>
        <begin position="222"/>
        <end position="269"/>
    </location>
</feature>
<accession>A0ABT7SGP6</accession>
<dbReference type="InterPro" id="IPR043129">
    <property type="entry name" value="ATPase_NBD"/>
</dbReference>
<dbReference type="Gene3D" id="3.30.420.40">
    <property type="match status" value="2"/>
</dbReference>
<organism evidence="3 4">
    <name type="scientific">Cellulomonas alba</name>
    <dbReference type="NCBI Taxonomy" id="3053467"/>
    <lineage>
        <taxon>Bacteria</taxon>
        <taxon>Bacillati</taxon>
        <taxon>Actinomycetota</taxon>
        <taxon>Actinomycetes</taxon>
        <taxon>Micrococcales</taxon>
        <taxon>Cellulomonadaceae</taxon>
        <taxon>Cellulomonas</taxon>
    </lineage>
</organism>
<gene>
    <name evidence="3" type="ORF">QRT04_10570</name>
</gene>
<dbReference type="InterPro" id="IPR036388">
    <property type="entry name" value="WH-like_DNA-bd_sf"/>
</dbReference>
<keyword evidence="4" id="KW-1185">Reference proteome</keyword>
<evidence type="ECO:0000256" key="1">
    <source>
        <dbReference type="ARBA" id="ARBA00006479"/>
    </source>
</evidence>
<dbReference type="InterPro" id="IPR000600">
    <property type="entry name" value="ROK"/>
</dbReference>
<dbReference type="SUPFAM" id="SSF53067">
    <property type="entry name" value="Actin-like ATPase domain"/>
    <property type="match status" value="2"/>
</dbReference>
<proteinExistence type="inferred from homology"/>
<dbReference type="PANTHER" id="PTHR18964">
    <property type="entry name" value="ROK (REPRESSOR, ORF, KINASE) FAMILY"/>
    <property type="match status" value="1"/>
</dbReference>
<comment type="similarity">
    <text evidence="1">Belongs to the ROK (NagC/XylR) family.</text>
</comment>